<dbReference type="PROSITE" id="PS50181">
    <property type="entry name" value="FBOX"/>
    <property type="match status" value="1"/>
</dbReference>
<gene>
    <name evidence="2" type="ORF">QTG54_000451</name>
</gene>
<proteinExistence type="predicted"/>
<dbReference type="PANTHER" id="PTHR43628:SF1">
    <property type="entry name" value="CHITIN SYNTHASE REGULATORY FACTOR 2-RELATED"/>
    <property type="match status" value="1"/>
</dbReference>
<comment type="caution">
    <text evidence="2">The sequence shown here is derived from an EMBL/GenBank/DDBJ whole genome shotgun (WGS) entry which is preliminary data.</text>
</comment>
<dbReference type="AlphaFoldDB" id="A0AAD9DIJ6"/>
<keyword evidence="3" id="KW-1185">Reference proteome</keyword>
<protein>
    <submittedName>
        <fullName evidence="2">Sel1-like repeat family protein</fullName>
    </submittedName>
</protein>
<feature type="domain" description="F-box" evidence="1">
    <location>
        <begin position="20"/>
        <end position="73"/>
    </location>
</feature>
<evidence type="ECO:0000313" key="2">
    <source>
        <dbReference type="EMBL" id="KAK1748512.1"/>
    </source>
</evidence>
<sequence>MPTPSLPTLYFDQEGSSEKQDALKPLPSEIVNNVSSFLDWGDLARLACVQSSWKNVVADAAEFGGREATWELTTCLLGGEKLQEEETTDSVLYLAHSVDTRGLQTNEPLAVKYLTQMAGVPVDESQLPKIAASREIEHECNSILPNDWKSSVDSTNVDGADEEALLLLARCQLDGTGLDSPNPELALYYLQAAYHMTKSVKAAHTLALIYEYPQQSNNLVPIDVYAAFEWFKAAAEGGCVPSMAELALCYELGCGVTQSDENALDWYMKAAAAGCSSAHFSVGEHYEEGRSVRLDHEEACIWYHRAAVMGEEDGVRGLRRLEEVARRVLPNVGDILNV</sequence>
<dbReference type="InterPro" id="IPR052945">
    <property type="entry name" value="Mitotic_Regulator"/>
</dbReference>
<dbReference type="InterPro" id="IPR011990">
    <property type="entry name" value="TPR-like_helical_dom_sf"/>
</dbReference>
<name>A0AAD9DIJ6_9STRA</name>
<dbReference type="SUPFAM" id="SSF81901">
    <property type="entry name" value="HCP-like"/>
    <property type="match status" value="1"/>
</dbReference>
<reference evidence="2" key="1">
    <citation type="submission" date="2023-06" db="EMBL/GenBank/DDBJ databases">
        <title>Survivors Of The Sea: Transcriptome response of Skeletonema marinoi to long-term dormancy.</title>
        <authorList>
            <person name="Pinder M.I.M."/>
            <person name="Kourtchenko O."/>
            <person name="Robertson E.K."/>
            <person name="Larsson T."/>
            <person name="Maumus F."/>
            <person name="Osuna-Cruz C.M."/>
            <person name="Vancaester E."/>
            <person name="Stenow R."/>
            <person name="Vandepoele K."/>
            <person name="Ploug H."/>
            <person name="Bruchert V."/>
            <person name="Godhe A."/>
            <person name="Topel M."/>
        </authorList>
    </citation>
    <scope>NUCLEOTIDE SEQUENCE</scope>
    <source>
        <strain evidence="2">R05AC</strain>
    </source>
</reference>
<dbReference type="EMBL" id="JATAAI010000001">
    <property type="protein sequence ID" value="KAK1748512.1"/>
    <property type="molecule type" value="Genomic_DNA"/>
</dbReference>
<dbReference type="PANTHER" id="PTHR43628">
    <property type="entry name" value="ACTIVATOR OF C KINASE PROTEIN 1-RELATED"/>
    <property type="match status" value="1"/>
</dbReference>
<dbReference type="Gene3D" id="1.20.1280.50">
    <property type="match status" value="1"/>
</dbReference>
<dbReference type="Proteomes" id="UP001224775">
    <property type="component" value="Unassembled WGS sequence"/>
</dbReference>
<dbReference type="InterPro" id="IPR001810">
    <property type="entry name" value="F-box_dom"/>
</dbReference>
<organism evidence="2 3">
    <name type="scientific">Skeletonema marinoi</name>
    <dbReference type="NCBI Taxonomy" id="267567"/>
    <lineage>
        <taxon>Eukaryota</taxon>
        <taxon>Sar</taxon>
        <taxon>Stramenopiles</taxon>
        <taxon>Ochrophyta</taxon>
        <taxon>Bacillariophyta</taxon>
        <taxon>Coscinodiscophyceae</taxon>
        <taxon>Thalassiosirophycidae</taxon>
        <taxon>Thalassiosirales</taxon>
        <taxon>Skeletonemataceae</taxon>
        <taxon>Skeletonema</taxon>
        <taxon>Skeletonema marinoi-dohrnii complex</taxon>
    </lineage>
</organism>
<dbReference type="CDD" id="cd09917">
    <property type="entry name" value="F-box_SF"/>
    <property type="match status" value="1"/>
</dbReference>
<dbReference type="SMART" id="SM00671">
    <property type="entry name" value="SEL1"/>
    <property type="match status" value="4"/>
</dbReference>
<dbReference type="Pfam" id="PF08238">
    <property type="entry name" value="Sel1"/>
    <property type="match status" value="4"/>
</dbReference>
<evidence type="ECO:0000313" key="3">
    <source>
        <dbReference type="Proteomes" id="UP001224775"/>
    </source>
</evidence>
<evidence type="ECO:0000259" key="1">
    <source>
        <dbReference type="PROSITE" id="PS50181"/>
    </source>
</evidence>
<dbReference type="Gene3D" id="1.25.40.10">
    <property type="entry name" value="Tetratricopeptide repeat domain"/>
    <property type="match status" value="1"/>
</dbReference>
<dbReference type="InterPro" id="IPR006597">
    <property type="entry name" value="Sel1-like"/>
</dbReference>
<dbReference type="SUPFAM" id="SSF81383">
    <property type="entry name" value="F-box domain"/>
    <property type="match status" value="1"/>
</dbReference>
<accession>A0AAD9DIJ6</accession>
<dbReference type="InterPro" id="IPR036047">
    <property type="entry name" value="F-box-like_dom_sf"/>
</dbReference>